<dbReference type="SUPFAM" id="SSF53474">
    <property type="entry name" value="alpha/beta-Hydrolases"/>
    <property type="match status" value="1"/>
</dbReference>
<dbReference type="InterPro" id="IPR013595">
    <property type="entry name" value="Pept_S33_TAP-like_C"/>
</dbReference>
<proteinExistence type="predicted"/>
<dbReference type="Gene3D" id="3.40.50.1820">
    <property type="entry name" value="alpha/beta hydrolase"/>
    <property type="match status" value="1"/>
</dbReference>
<feature type="domain" description="AB hydrolase-1" evidence="3">
    <location>
        <begin position="113"/>
        <end position="252"/>
    </location>
</feature>
<evidence type="ECO:0000256" key="1">
    <source>
        <dbReference type="SAM" id="Phobius"/>
    </source>
</evidence>
<keyword evidence="1" id="KW-0812">Transmembrane</keyword>
<comment type="caution">
    <text evidence="5">The sequence shown here is derived from an EMBL/GenBank/DDBJ whole genome shotgun (WGS) entry which is preliminary data.</text>
</comment>
<evidence type="ECO:0000259" key="3">
    <source>
        <dbReference type="Pfam" id="PF00561"/>
    </source>
</evidence>
<organism evidence="5 6">
    <name type="scientific">Microbacterium aoyamense</name>
    <dbReference type="NCBI Taxonomy" id="344166"/>
    <lineage>
        <taxon>Bacteria</taxon>
        <taxon>Bacillati</taxon>
        <taxon>Actinomycetota</taxon>
        <taxon>Actinomycetes</taxon>
        <taxon>Micrococcales</taxon>
        <taxon>Microbacteriaceae</taxon>
        <taxon>Microbacterium</taxon>
    </lineage>
</organism>
<dbReference type="InterPro" id="IPR000073">
    <property type="entry name" value="AB_hydrolase_1"/>
</dbReference>
<feature type="transmembrane region" description="Helical" evidence="1">
    <location>
        <begin position="612"/>
        <end position="630"/>
    </location>
</feature>
<feature type="transmembrane region" description="Helical" evidence="1">
    <location>
        <begin position="575"/>
        <end position="600"/>
    </location>
</feature>
<protein>
    <submittedName>
        <fullName evidence="5">Uncharacterized protein</fullName>
    </submittedName>
</protein>
<accession>A0ABP5B2T7</accession>
<feature type="domain" description="Peptidase S33 tripeptidyl aminopeptidase-like C-terminal" evidence="4">
    <location>
        <begin position="380"/>
        <end position="463"/>
    </location>
</feature>
<dbReference type="EMBL" id="BAAAOF010000004">
    <property type="protein sequence ID" value="GAA1928710.1"/>
    <property type="molecule type" value="Genomic_DNA"/>
</dbReference>
<keyword evidence="6" id="KW-1185">Reference proteome</keyword>
<keyword evidence="1" id="KW-1133">Transmembrane helix</keyword>
<dbReference type="Pfam" id="PF00561">
    <property type="entry name" value="Abhydrolase_1"/>
    <property type="match status" value="1"/>
</dbReference>
<sequence length="636" mass="66542">MAALFGIACLVPAGPAAAAPVDEPLGFVEGRCPAAVPESRLDDVRCGSFVVPERRADGSDPDRKVSLPVIVIVDESADHATDALFVPVSATAGGSSLDALASFLARPTWVGPRDVVLVDQRGDLHAEPSLDCPEVEGRWPTDERLEGIAACRDRLLEDGVDLGAYTSAASAADLAELRLALGYDTWNLYGVGSGSRLASTILRDQPSGLRAVILDGAEPAEIDVHEALPAGIAAVADRLLANCHASQNCRTRYPDLAKKLIAAVTRAQSDPLVTTTWNPTLGRPQDIAVDADELVAELLAALQDPDAARIVPYVIDRLAGGDVAAAAPLAQRRVDVAAATSEGRDLSLACAEELPFHDAAAVGQAQDAEALTRGITTYERRVAECEVWEVPPAGEREDAAVTSNVPTLLITGEYDPRAAWSASAAAGLERHFSYVLPATGEAAVWHGGCAAYIAGQFLQDPLLEPRSKCIDHVPATDFLTTADIDPTAATYLLDSDLRTAPRPGQIGIAIAAVLVFVGTLAYGVVYALRRRWDAPPGAVVAAVAASALNLAFVGVLALVLTMADPLVLAYGLPSASWPLLLLPFAALACAVVLIVLLVRAWMQGDGGLAHRVILTVSAIGTLGFAVWLLVRGLLTL</sequence>
<dbReference type="InterPro" id="IPR029058">
    <property type="entry name" value="AB_hydrolase_fold"/>
</dbReference>
<gene>
    <name evidence="5" type="ORF">GCM10009775_20890</name>
</gene>
<evidence type="ECO:0000313" key="6">
    <source>
        <dbReference type="Proteomes" id="UP001501343"/>
    </source>
</evidence>
<keyword evidence="1" id="KW-0472">Membrane</keyword>
<evidence type="ECO:0000256" key="2">
    <source>
        <dbReference type="SAM" id="SignalP"/>
    </source>
</evidence>
<evidence type="ECO:0000313" key="5">
    <source>
        <dbReference type="EMBL" id="GAA1928710.1"/>
    </source>
</evidence>
<dbReference type="RefSeq" id="WP_248148714.1">
    <property type="nucleotide sequence ID" value="NZ_BAAAOF010000004.1"/>
</dbReference>
<dbReference type="Proteomes" id="UP001501343">
    <property type="component" value="Unassembled WGS sequence"/>
</dbReference>
<feature type="transmembrane region" description="Helical" evidence="1">
    <location>
        <begin position="506"/>
        <end position="528"/>
    </location>
</feature>
<dbReference type="Pfam" id="PF08386">
    <property type="entry name" value="Abhydrolase_4"/>
    <property type="match status" value="1"/>
</dbReference>
<name>A0ABP5B2T7_9MICO</name>
<evidence type="ECO:0000259" key="4">
    <source>
        <dbReference type="Pfam" id="PF08386"/>
    </source>
</evidence>
<feature type="transmembrane region" description="Helical" evidence="1">
    <location>
        <begin position="540"/>
        <end position="563"/>
    </location>
</feature>
<feature type="chain" id="PRO_5047515531" evidence="2">
    <location>
        <begin position="19"/>
        <end position="636"/>
    </location>
</feature>
<keyword evidence="2" id="KW-0732">Signal</keyword>
<feature type="signal peptide" evidence="2">
    <location>
        <begin position="1"/>
        <end position="18"/>
    </location>
</feature>
<reference evidence="6" key="1">
    <citation type="journal article" date="2019" name="Int. J. Syst. Evol. Microbiol.">
        <title>The Global Catalogue of Microorganisms (GCM) 10K type strain sequencing project: providing services to taxonomists for standard genome sequencing and annotation.</title>
        <authorList>
            <consortium name="The Broad Institute Genomics Platform"/>
            <consortium name="The Broad Institute Genome Sequencing Center for Infectious Disease"/>
            <person name="Wu L."/>
            <person name="Ma J."/>
        </authorList>
    </citation>
    <scope>NUCLEOTIDE SEQUENCE [LARGE SCALE GENOMIC DNA]</scope>
    <source>
        <strain evidence="6">JCM 14900</strain>
    </source>
</reference>